<accession>A0A336K050</accession>
<dbReference type="Pfam" id="PF09079">
    <property type="entry name" value="WHD_Cdc6"/>
    <property type="match status" value="1"/>
</dbReference>
<feature type="region of interest" description="Disordered" evidence="12">
    <location>
        <begin position="246"/>
        <end position="377"/>
    </location>
</feature>
<dbReference type="PROSITE" id="PS51038">
    <property type="entry name" value="BAH"/>
    <property type="match status" value="1"/>
</dbReference>
<dbReference type="GO" id="GO:0046872">
    <property type="term" value="F:metal ion binding"/>
    <property type="evidence" value="ECO:0007669"/>
    <property type="project" value="UniProtKB-KW"/>
</dbReference>
<dbReference type="GO" id="GO:0005664">
    <property type="term" value="C:nuclear origin of replication recognition complex"/>
    <property type="evidence" value="ECO:0007669"/>
    <property type="project" value="TreeGrafter"/>
</dbReference>
<keyword evidence="6 11" id="KW-0547">Nucleotide-binding</keyword>
<evidence type="ECO:0000259" key="13">
    <source>
        <dbReference type="PROSITE" id="PS51038"/>
    </source>
</evidence>
<keyword evidence="7 11" id="KW-0067">ATP-binding</keyword>
<reference evidence="14" key="1">
    <citation type="submission" date="2018-04" db="EMBL/GenBank/DDBJ databases">
        <authorList>
            <person name="Go L.Y."/>
            <person name="Mitchell J.A."/>
        </authorList>
    </citation>
    <scope>NUCLEOTIDE SEQUENCE</scope>
    <source>
        <tissue evidence="14">Whole organism</tissue>
    </source>
</reference>
<reference evidence="15" key="2">
    <citation type="submission" date="2018-07" db="EMBL/GenBank/DDBJ databases">
        <authorList>
            <person name="Quirk P.G."/>
            <person name="Krulwich T.A."/>
        </authorList>
    </citation>
    <scope>NUCLEOTIDE SEQUENCE</scope>
</reference>
<comment type="subunit">
    <text evidence="11">ORC is composed of six subunits.</text>
</comment>
<keyword evidence="4 11" id="KW-0235">DNA replication</keyword>
<evidence type="ECO:0000256" key="11">
    <source>
        <dbReference type="RuleBase" id="RU365058"/>
    </source>
</evidence>
<dbReference type="GO" id="GO:0006270">
    <property type="term" value="P:DNA replication initiation"/>
    <property type="evidence" value="ECO:0007669"/>
    <property type="project" value="TreeGrafter"/>
</dbReference>
<evidence type="ECO:0000256" key="3">
    <source>
        <dbReference type="ARBA" id="ARBA00019081"/>
    </source>
</evidence>
<evidence type="ECO:0000313" key="14">
    <source>
        <dbReference type="EMBL" id="SSW98109.1"/>
    </source>
</evidence>
<comment type="function">
    <text evidence="11">Component of the origin recognition complex (ORC) that binds origins of replication. DNA-binding is ATP-dependent, however specific DNA sequences that define origins of replication have not been identified so far. ORC is required to assemble the pre-replication complex necessary to initiate DNA replication.</text>
</comment>
<dbReference type="PANTHER" id="PTHR10763">
    <property type="entry name" value="CELL DIVISION CONTROL PROTEIN 6-RELATED"/>
    <property type="match status" value="1"/>
</dbReference>
<dbReference type="FunFam" id="3.40.50.300:FF:000199">
    <property type="entry name" value="Origin recognition complex subunit 1"/>
    <property type="match status" value="1"/>
</dbReference>
<protein>
    <recommendedName>
        <fullName evidence="3 11">Origin recognition complex subunit 1</fullName>
    </recommendedName>
</protein>
<dbReference type="InterPro" id="IPR041083">
    <property type="entry name" value="AAA_lid_10"/>
</dbReference>
<dbReference type="GO" id="GO:0016887">
    <property type="term" value="F:ATP hydrolysis activity"/>
    <property type="evidence" value="ECO:0007669"/>
    <property type="project" value="InterPro"/>
</dbReference>
<evidence type="ECO:0000313" key="15">
    <source>
        <dbReference type="EMBL" id="SSX18495.1"/>
    </source>
</evidence>
<feature type="domain" description="BAH" evidence="13">
    <location>
        <begin position="50"/>
        <end position="186"/>
    </location>
</feature>
<comment type="subcellular location">
    <subcellularLocation>
        <location evidence="1 11">Nucleus</location>
    </subcellularLocation>
</comment>
<comment type="similarity">
    <text evidence="2 11">Belongs to the ORC1 family.</text>
</comment>
<dbReference type="InterPro" id="IPR027417">
    <property type="entry name" value="P-loop_NTPase"/>
</dbReference>
<evidence type="ECO:0000256" key="12">
    <source>
        <dbReference type="SAM" id="MobiDB-lite"/>
    </source>
</evidence>
<evidence type="ECO:0000256" key="2">
    <source>
        <dbReference type="ARBA" id="ARBA00008398"/>
    </source>
</evidence>
<dbReference type="InterPro" id="IPR050311">
    <property type="entry name" value="ORC1/CDC6"/>
</dbReference>
<keyword evidence="10 11" id="KW-0539">Nucleus</keyword>
<dbReference type="EMBL" id="UFQT01000039">
    <property type="protein sequence ID" value="SSX18495.1"/>
    <property type="molecule type" value="Genomic_DNA"/>
</dbReference>
<dbReference type="Gene3D" id="2.30.30.490">
    <property type="match status" value="1"/>
</dbReference>
<evidence type="ECO:0000256" key="9">
    <source>
        <dbReference type="ARBA" id="ARBA00023125"/>
    </source>
</evidence>
<dbReference type="PANTHER" id="PTHR10763:SF23">
    <property type="entry name" value="ORIGIN RECOGNITION COMPLEX SUBUNIT 1"/>
    <property type="match status" value="1"/>
</dbReference>
<dbReference type="GO" id="GO:0003688">
    <property type="term" value="F:DNA replication origin binding"/>
    <property type="evidence" value="ECO:0007669"/>
    <property type="project" value="TreeGrafter"/>
</dbReference>
<dbReference type="Pfam" id="PF00004">
    <property type="entry name" value="AAA"/>
    <property type="match status" value="1"/>
</dbReference>
<dbReference type="InterPro" id="IPR003959">
    <property type="entry name" value="ATPase_AAA_core"/>
</dbReference>
<gene>
    <name evidence="14" type="primary">CSON009934</name>
</gene>
<dbReference type="InterPro" id="IPR043151">
    <property type="entry name" value="BAH_sf"/>
</dbReference>
<dbReference type="InterPro" id="IPR003593">
    <property type="entry name" value="AAA+_ATPase"/>
</dbReference>
<dbReference type="Gene3D" id="3.40.50.300">
    <property type="entry name" value="P-loop containing nucleotide triphosphate hydrolases"/>
    <property type="match status" value="1"/>
</dbReference>
<organism evidence="14">
    <name type="scientific">Culicoides sonorensis</name>
    <name type="common">Biting midge</name>
    <dbReference type="NCBI Taxonomy" id="179676"/>
    <lineage>
        <taxon>Eukaryota</taxon>
        <taxon>Metazoa</taxon>
        <taxon>Ecdysozoa</taxon>
        <taxon>Arthropoda</taxon>
        <taxon>Hexapoda</taxon>
        <taxon>Insecta</taxon>
        <taxon>Pterygota</taxon>
        <taxon>Neoptera</taxon>
        <taxon>Endopterygota</taxon>
        <taxon>Diptera</taxon>
        <taxon>Nematocera</taxon>
        <taxon>Chironomoidea</taxon>
        <taxon>Ceratopogonidae</taxon>
        <taxon>Ceratopogoninae</taxon>
        <taxon>Culicoides</taxon>
        <taxon>Monoculicoides</taxon>
    </lineage>
</organism>
<dbReference type="InterPro" id="IPR015163">
    <property type="entry name" value="Cdc6_C"/>
</dbReference>
<dbReference type="SMART" id="SM01074">
    <property type="entry name" value="Cdc6_C"/>
    <property type="match status" value="1"/>
</dbReference>
<evidence type="ECO:0000256" key="5">
    <source>
        <dbReference type="ARBA" id="ARBA00022723"/>
    </source>
</evidence>
<dbReference type="GO" id="GO:0033314">
    <property type="term" value="P:mitotic DNA replication checkpoint signaling"/>
    <property type="evidence" value="ECO:0007669"/>
    <property type="project" value="TreeGrafter"/>
</dbReference>
<dbReference type="SUPFAM" id="SSF52540">
    <property type="entry name" value="P-loop containing nucleoside triphosphate hydrolases"/>
    <property type="match status" value="1"/>
</dbReference>
<dbReference type="FunFam" id="1.10.8.60:FF:000062">
    <property type="entry name" value="Origin recognition complex subunit 1"/>
    <property type="match status" value="1"/>
</dbReference>
<evidence type="ECO:0000256" key="6">
    <source>
        <dbReference type="ARBA" id="ARBA00022741"/>
    </source>
</evidence>
<sequence length="752" mass="86056">MTIKNKKLPVEFMDNHDDWEDDLRKEFGQMAHKFTSKDLTFYKKCYFNNMTLKLGDFVLIYDIDNYDKMDIAQICYMYEDKDPGKGFDPCRALVKWYTHPESLMKVKKNLEKYLKSENFGFHPSQEVIQNDLFDNDISLETVYQTCNLRIIKVNDDSIEKMKTKTNRNYFCRYKLVRKDGTNKYVLQTMIKDPEQEKTPSKRKTISNSIVAPSPKLIIRRLSTDLTPSKGRRTAVWTCEPKLSPIKDTEEHELPKSTRKTRASVEREFQTPSKRVNQIKDETPRRKSILKTPNTKGENTPRKRVSMSARLETQYEIDNENITPPKQRRIDNDNSTPKGRKSHQKTSPTSTSKATPRRKSLLRDFQIGQRATPVKTDGQALQLARERLHVSAVPKSLPCRNKEFENIYAFLEGKLLDNCGGCMYVSGVPGTGKTATTTEVIRCLQVAVENDDVPDFDFIEINGMRLTEPRQAYVHIYRQFSGKTVSAEYAYNLLDKRFTTPSPKRKMTVLLVDELDILCNRRQDVVYNILNWPTLSTAKLVVVTIANTMDLPERLLMGKITSRLGLTRLTFQPYNFQQLQEILNARLSGTETFNKDAVQLVARKVAAVSGDARRALDICRRATEIAEAGQKSKGEIHVVSISDVQQALTEMIASAKMQAIKSCSKYEQMWLQAVCAEVARTGVDECTFMGVYNQFETITTFDGIKTPNPGQALSICTKLGAIRLLITEHSRTDLYMKILLNISSDDVHYALQS</sequence>
<dbReference type="AlphaFoldDB" id="A0A336K050"/>
<evidence type="ECO:0000256" key="4">
    <source>
        <dbReference type="ARBA" id="ARBA00022705"/>
    </source>
</evidence>
<dbReference type="CDD" id="cd08768">
    <property type="entry name" value="Cdc6_C"/>
    <property type="match status" value="1"/>
</dbReference>
<feature type="compositionally biased region" description="Low complexity" evidence="12">
    <location>
        <begin position="344"/>
        <end position="353"/>
    </location>
</feature>
<dbReference type="Pfam" id="PF17872">
    <property type="entry name" value="AAA_lid_10"/>
    <property type="match status" value="1"/>
</dbReference>
<dbReference type="Pfam" id="PF01426">
    <property type="entry name" value="BAH"/>
    <property type="match status" value="1"/>
</dbReference>
<dbReference type="CDD" id="cd00009">
    <property type="entry name" value="AAA"/>
    <property type="match status" value="1"/>
</dbReference>
<proteinExistence type="inferred from homology"/>
<keyword evidence="9 11" id="KW-0238">DNA-binding</keyword>
<evidence type="ECO:0000256" key="10">
    <source>
        <dbReference type="ARBA" id="ARBA00023242"/>
    </source>
</evidence>
<name>A0A336K050_CULSO</name>
<keyword evidence="5" id="KW-0479">Metal-binding</keyword>
<dbReference type="VEuPathDB" id="VectorBase:CSON009934"/>
<dbReference type="GO" id="GO:0003682">
    <property type="term" value="F:chromatin binding"/>
    <property type="evidence" value="ECO:0007669"/>
    <property type="project" value="InterPro"/>
</dbReference>
<dbReference type="EMBL" id="UFQS01000039">
    <property type="protein sequence ID" value="SSW98109.1"/>
    <property type="molecule type" value="Genomic_DNA"/>
</dbReference>
<dbReference type="GO" id="GO:0005524">
    <property type="term" value="F:ATP binding"/>
    <property type="evidence" value="ECO:0007669"/>
    <property type="project" value="UniProtKB-KW"/>
</dbReference>
<keyword evidence="8" id="KW-0460">Magnesium</keyword>
<evidence type="ECO:0000256" key="1">
    <source>
        <dbReference type="ARBA" id="ARBA00004123"/>
    </source>
</evidence>
<dbReference type="SMART" id="SM00382">
    <property type="entry name" value="AAA"/>
    <property type="match status" value="1"/>
</dbReference>
<evidence type="ECO:0000256" key="8">
    <source>
        <dbReference type="ARBA" id="ARBA00022842"/>
    </source>
</evidence>
<dbReference type="Gene3D" id="1.10.8.60">
    <property type="match status" value="1"/>
</dbReference>
<evidence type="ECO:0000256" key="7">
    <source>
        <dbReference type="ARBA" id="ARBA00022840"/>
    </source>
</evidence>
<feature type="compositionally biased region" description="Basic and acidic residues" evidence="12">
    <location>
        <begin position="246"/>
        <end position="255"/>
    </location>
</feature>
<dbReference type="InterPro" id="IPR001025">
    <property type="entry name" value="BAH_dom"/>
</dbReference>